<gene>
    <name evidence="2" type="ORF">KGA66_21945</name>
</gene>
<comment type="caution">
    <text evidence="2">The sequence shown here is derived from an EMBL/GenBank/DDBJ whole genome shotgun (WGS) entry which is preliminary data.</text>
</comment>
<dbReference type="PANTHER" id="PTHR33930:SF2">
    <property type="entry name" value="BLR3452 PROTEIN"/>
    <property type="match status" value="1"/>
</dbReference>
<dbReference type="EMBL" id="JAGSXH010000098">
    <property type="protein sequence ID" value="MBS2965730.1"/>
    <property type="molecule type" value="Genomic_DNA"/>
</dbReference>
<evidence type="ECO:0000313" key="2">
    <source>
        <dbReference type="EMBL" id="MBS2965730.1"/>
    </source>
</evidence>
<sequence length="128" mass="13420">MTYGSSVREELRDPTRELRRAIPTVYEGYKQLHDAALADGALDVKSKELIALAIAITRECDGCIAAHAHAAVRHGVTPAEAAEAIGVAILMNGGPGTVYGPRAYAAVREFHADASLTPAAAAHHGQHA</sequence>
<protein>
    <submittedName>
        <fullName evidence="2">Carboxymuconolactone decarboxylase family protein</fullName>
    </submittedName>
</protein>
<dbReference type="Proteomes" id="UP000677913">
    <property type="component" value="Unassembled WGS sequence"/>
</dbReference>
<keyword evidence="3" id="KW-1185">Reference proteome</keyword>
<dbReference type="RefSeq" id="WP_211470095.1">
    <property type="nucleotide sequence ID" value="NZ_JAGSXH010000098.1"/>
</dbReference>
<dbReference type="Gene3D" id="1.20.1290.10">
    <property type="entry name" value="AhpD-like"/>
    <property type="match status" value="1"/>
</dbReference>
<evidence type="ECO:0000259" key="1">
    <source>
        <dbReference type="Pfam" id="PF02627"/>
    </source>
</evidence>
<dbReference type="GO" id="GO:0051920">
    <property type="term" value="F:peroxiredoxin activity"/>
    <property type="evidence" value="ECO:0007669"/>
    <property type="project" value="InterPro"/>
</dbReference>
<accession>A0A8J7WU13</accession>
<dbReference type="AlphaFoldDB" id="A0A8J7WU13"/>
<dbReference type="InterPro" id="IPR003779">
    <property type="entry name" value="CMD-like"/>
</dbReference>
<dbReference type="PANTHER" id="PTHR33930">
    <property type="entry name" value="ALKYL HYDROPEROXIDE REDUCTASE AHPD"/>
    <property type="match status" value="1"/>
</dbReference>
<dbReference type="InterPro" id="IPR004675">
    <property type="entry name" value="AhpD_core"/>
</dbReference>
<proteinExistence type="predicted"/>
<name>A0A8J7WU13_9ACTN</name>
<organism evidence="2 3">
    <name type="scientific">Actinocrinis puniceicyclus</name>
    <dbReference type="NCBI Taxonomy" id="977794"/>
    <lineage>
        <taxon>Bacteria</taxon>
        <taxon>Bacillati</taxon>
        <taxon>Actinomycetota</taxon>
        <taxon>Actinomycetes</taxon>
        <taxon>Catenulisporales</taxon>
        <taxon>Actinospicaceae</taxon>
        <taxon>Actinocrinis</taxon>
    </lineage>
</organism>
<dbReference type="SUPFAM" id="SSF69118">
    <property type="entry name" value="AhpD-like"/>
    <property type="match status" value="1"/>
</dbReference>
<evidence type="ECO:0000313" key="3">
    <source>
        <dbReference type="Proteomes" id="UP000677913"/>
    </source>
</evidence>
<reference evidence="2" key="1">
    <citation type="submission" date="2021-04" db="EMBL/GenBank/DDBJ databases">
        <title>Genome based classification of Actinospica acidithermotolerans sp. nov., an actinobacterium isolated from an Indonesian hot spring.</title>
        <authorList>
            <person name="Kusuma A.B."/>
            <person name="Putra K.E."/>
            <person name="Nafisah S."/>
            <person name="Loh J."/>
            <person name="Nouioui I."/>
            <person name="Goodfellow M."/>
        </authorList>
    </citation>
    <scope>NUCLEOTIDE SEQUENCE</scope>
    <source>
        <strain evidence="2">DSM 45618</strain>
    </source>
</reference>
<feature type="domain" description="Carboxymuconolactone decarboxylase-like" evidence="1">
    <location>
        <begin position="23"/>
        <end position="98"/>
    </location>
</feature>
<dbReference type="NCBIfam" id="TIGR00778">
    <property type="entry name" value="ahpD_dom"/>
    <property type="match status" value="1"/>
</dbReference>
<dbReference type="InterPro" id="IPR029032">
    <property type="entry name" value="AhpD-like"/>
</dbReference>
<dbReference type="Pfam" id="PF02627">
    <property type="entry name" value="CMD"/>
    <property type="match status" value="1"/>
</dbReference>